<organism evidence="2 3">
    <name type="scientific">Morus notabilis</name>
    <dbReference type="NCBI Taxonomy" id="981085"/>
    <lineage>
        <taxon>Eukaryota</taxon>
        <taxon>Viridiplantae</taxon>
        <taxon>Streptophyta</taxon>
        <taxon>Embryophyta</taxon>
        <taxon>Tracheophyta</taxon>
        <taxon>Spermatophyta</taxon>
        <taxon>Magnoliopsida</taxon>
        <taxon>eudicotyledons</taxon>
        <taxon>Gunneridae</taxon>
        <taxon>Pentapetalae</taxon>
        <taxon>rosids</taxon>
        <taxon>fabids</taxon>
        <taxon>Rosales</taxon>
        <taxon>Moraceae</taxon>
        <taxon>Moreae</taxon>
        <taxon>Morus</taxon>
    </lineage>
</organism>
<keyword evidence="1" id="KW-0812">Transmembrane</keyword>
<proteinExistence type="predicted"/>
<evidence type="ECO:0000313" key="3">
    <source>
        <dbReference type="Proteomes" id="UP000030645"/>
    </source>
</evidence>
<accession>W9R7H7</accession>
<gene>
    <name evidence="2" type="ORF">L484_012157</name>
</gene>
<dbReference type="STRING" id="981085.W9R7H7"/>
<dbReference type="InterPro" id="IPR055283">
    <property type="entry name" value="TAXIMIN_1/2"/>
</dbReference>
<feature type="transmembrane region" description="Helical" evidence="1">
    <location>
        <begin position="12"/>
        <end position="36"/>
    </location>
</feature>
<keyword evidence="1" id="KW-0472">Membrane</keyword>
<sequence>MGDSGSCRPLGFLIGLPFAFLSLLISLVGVVVWIIGSVLSCMCPCCICFAGIANMAISIVKLPVKIIEWFVDLIPC</sequence>
<keyword evidence="1" id="KW-1133">Transmembrane helix</keyword>
<dbReference type="KEGG" id="mnt:21395386"/>
<dbReference type="PANTHER" id="PTHR33834:SF4">
    <property type="entry name" value="SIGNALING PEPTIDE TAXIMIN 2"/>
    <property type="match status" value="1"/>
</dbReference>
<dbReference type="EMBL" id="KE344671">
    <property type="protein sequence ID" value="EXB75033.1"/>
    <property type="molecule type" value="Genomic_DNA"/>
</dbReference>
<reference evidence="3" key="1">
    <citation type="submission" date="2013-01" db="EMBL/GenBank/DDBJ databases">
        <title>Draft Genome Sequence of a Mulberry Tree, Morus notabilis C.K. Schneid.</title>
        <authorList>
            <person name="He N."/>
            <person name="Zhao S."/>
        </authorList>
    </citation>
    <scope>NUCLEOTIDE SEQUENCE</scope>
</reference>
<dbReference type="Proteomes" id="UP000030645">
    <property type="component" value="Unassembled WGS sequence"/>
</dbReference>
<name>W9R7H7_9ROSA</name>
<evidence type="ECO:0000313" key="2">
    <source>
        <dbReference type="EMBL" id="EXB75033.1"/>
    </source>
</evidence>
<dbReference type="PANTHER" id="PTHR33834">
    <property type="entry name" value="SIGNALING PEPTIDE TAXIMIN 2"/>
    <property type="match status" value="1"/>
</dbReference>
<dbReference type="eggNOG" id="ENOG502S5CY">
    <property type="taxonomic scope" value="Eukaryota"/>
</dbReference>
<dbReference type="AlphaFoldDB" id="W9R7H7"/>
<keyword evidence="3" id="KW-1185">Reference proteome</keyword>
<dbReference type="OrthoDB" id="1921758at2759"/>
<protein>
    <submittedName>
        <fullName evidence="2">Uncharacterized protein</fullName>
    </submittedName>
</protein>
<evidence type="ECO:0000256" key="1">
    <source>
        <dbReference type="SAM" id="Phobius"/>
    </source>
</evidence>